<dbReference type="PROSITE" id="PS50995">
    <property type="entry name" value="HTH_MARR_2"/>
    <property type="match status" value="1"/>
</dbReference>
<evidence type="ECO:0000313" key="5">
    <source>
        <dbReference type="EMBL" id="MBF4762230.1"/>
    </source>
</evidence>
<sequence>MRSAPGPDSVDDHVARWAAELPWLDSLHEEIVARLMYVTKHLAKSREDAFGDDELTRASFKVLLALRRLGAPYEAQPSRLAEELGLSRGALSVRLTPLEEDGLITRTVDPHDRRKVHVRLTAAGKRAFDKHGQHEGADEAWLLDHLTRQSQQRLADLLRTLVLAIEDRSV</sequence>
<dbReference type="InterPro" id="IPR036390">
    <property type="entry name" value="WH_DNA-bd_sf"/>
</dbReference>
<keyword evidence="1" id="KW-0805">Transcription regulation</keyword>
<protein>
    <submittedName>
        <fullName evidence="5">MarR family transcriptional regulator</fullName>
    </submittedName>
</protein>
<dbReference type="EMBL" id="JADKPN010000001">
    <property type="protein sequence ID" value="MBF4762230.1"/>
    <property type="molecule type" value="Genomic_DNA"/>
</dbReference>
<reference evidence="5" key="1">
    <citation type="submission" date="2020-11" db="EMBL/GenBank/DDBJ databases">
        <title>Nocardioides sp. nov., isolated from Soil of Cynanchum wilfordii Hemsley rhizosphere.</title>
        <authorList>
            <person name="Lee J.-S."/>
            <person name="Suh M.K."/>
            <person name="Kim J.-S."/>
        </authorList>
    </citation>
    <scope>NUCLEOTIDE SEQUENCE</scope>
    <source>
        <strain evidence="5">KCTC 19275</strain>
    </source>
</reference>
<dbReference type="GO" id="GO:0003677">
    <property type="term" value="F:DNA binding"/>
    <property type="evidence" value="ECO:0007669"/>
    <property type="project" value="UniProtKB-KW"/>
</dbReference>
<keyword evidence="3" id="KW-0804">Transcription</keyword>
<name>A0A930VCC4_9ACTN</name>
<evidence type="ECO:0000256" key="2">
    <source>
        <dbReference type="ARBA" id="ARBA00023125"/>
    </source>
</evidence>
<dbReference type="InterPro" id="IPR036388">
    <property type="entry name" value="WH-like_DNA-bd_sf"/>
</dbReference>
<dbReference type="Gene3D" id="1.10.10.10">
    <property type="entry name" value="Winged helix-like DNA-binding domain superfamily/Winged helix DNA-binding domain"/>
    <property type="match status" value="1"/>
</dbReference>
<evidence type="ECO:0000259" key="4">
    <source>
        <dbReference type="PROSITE" id="PS50995"/>
    </source>
</evidence>
<proteinExistence type="predicted"/>
<dbReference type="PROSITE" id="PS01117">
    <property type="entry name" value="HTH_MARR_1"/>
    <property type="match status" value="1"/>
</dbReference>
<dbReference type="Proteomes" id="UP000640489">
    <property type="component" value="Unassembled WGS sequence"/>
</dbReference>
<dbReference type="Pfam" id="PF12802">
    <property type="entry name" value="MarR_2"/>
    <property type="match status" value="1"/>
</dbReference>
<evidence type="ECO:0000313" key="6">
    <source>
        <dbReference type="Proteomes" id="UP000640489"/>
    </source>
</evidence>
<dbReference type="PRINTS" id="PR00598">
    <property type="entry name" value="HTHMARR"/>
</dbReference>
<keyword evidence="6" id="KW-1185">Reference proteome</keyword>
<organism evidence="5 6">
    <name type="scientific">Nocardioides islandensis</name>
    <dbReference type="NCBI Taxonomy" id="433663"/>
    <lineage>
        <taxon>Bacteria</taxon>
        <taxon>Bacillati</taxon>
        <taxon>Actinomycetota</taxon>
        <taxon>Actinomycetes</taxon>
        <taxon>Propionibacteriales</taxon>
        <taxon>Nocardioidaceae</taxon>
        <taxon>Nocardioides</taxon>
    </lineage>
</organism>
<dbReference type="RefSeq" id="WP_194705367.1">
    <property type="nucleotide sequence ID" value="NZ_JADKPN010000001.1"/>
</dbReference>
<comment type="caution">
    <text evidence="5">The sequence shown here is derived from an EMBL/GenBank/DDBJ whole genome shotgun (WGS) entry which is preliminary data.</text>
</comment>
<evidence type="ECO:0000256" key="1">
    <source>
        <dbReference type="ARBA" id="ARBA00023015"/>
    </source>
</evidence>
<keyword evidence="2" id="KW-0238">DNA-binding</keyword>
<dbReference type="PANTHER" id="PTHR42756:SF1">
    <property type="entry name" value="TRANSCRIPTIONAL REPRESSOR OF EMRAB OPERON"/>
    <property type="match status" value="1"/>
</dbReference>
<gene>
    <name evidence="5" type="ORF">ISU07_03755</name>
</gene>
<dbReference type="SUPFAM" id="SSF46785">
    <property type="entry name" value="Winged helix' DNA-binding domain"/>
    <property type="match status" value="1"/>
</dbReference>
<dbReference type="GO" id="GO:0003700">
    <property type="term" value="F:DNA-binding transcription factor activity"/>
    <property type="evidence" value="ECO:0007669"/>
    <property type="project" value="InterPro"/>
</dbReference>
<dbReference type="PANTHER" id="PTHR42756">
    <property type="entry name" value="TRANSCRIPTIONAL REGULATOR, MARR"/>
    <property type="match status" value="1"/>
</dbReference>
<dbReference type="SMART" id="SM00347">
    <property type="entry name" value="HTH_MARR"/>
    <property type="match status" value="1"/>
</dbReference>
<dbReference type="InterPro" id="IPR000835">
    <property type="entry name" value="HTH_MarR-typ"/>
</dbReference>
<dbReference type="AlphaFoldDB" id="A0A930VCC4"/>
<feature type="domain" description="HTH marR-type" evidence="4">
    <location>
        <begin position="28"/>
        <end position="163"/>
    </location>
</feature>
<evidence type="ECO:0000256" key="3">
    <source>
        <dbReference type="ARBA" id="ARBA00023163"/>
    </source>
</evidence>
<dbReference type="InterPro" id="IPR023187">
    <property type="entry name" value="Tscrpt_reg_MarR-type_CS"/>
</dbReference>
<accession>A0A930VCC4</accession>